<evidence type="ECO:0000313" key="1">
    <source>
        <dbReference type="EMBL" id="AAL81191.1"/>
    </source>
</evidence>
<dbReference type="AlphaFoldDB" id="Q8U1Y7"/>
<dbReference type="KEGG" id="pfu:PF1067"/>
<sequence length="48" mass="5412">MLGISGRPHSWSFLGKYQTFVEEYYSGYGPTGIRKFGNSTFQPISGVY</sequence>
<dbReference type="Proteomes" id="UP000001013">
    <property type="component" value="Chromosome"/>
</dbReference>
<keyword evidence="2" id="KW-1185">Reference proteome</keyword>
<dbReference type="PaxDb" id="186497-PF1067"/>
<dbReference type="EMBL" id="AE009950">
    <property type="protein sequence ID" value="AAL81191.1"/>
    <property type="molecule type" value="Genomic_DNA"/>
</dbReference>
<dbReference type="HOGENOM" id="CLU_3148111_0_0_2"/>
<protein>
    <submittedName>
        <fullName evidence="1">Uncharacterized protein</fullName>
    </submittedName>
</protein>
<gene>
    <name evidence="1" type="ordered locus">PF1067</name>
</gene>
<organism evidence="1 2">
    <name type="scientific">Pyrococcus furiosus (strain ATCC 43587 / DSM 3638 / JCM 8422 / Vc1)</name>
    <dbReference type="NCBI Taxonomy" id="186497"/>
    <lineage>
        <taxon>Archaea</taxon>
        <taxon>Methanobacteriati</taxon>
        <taxon>Methanobacteriota</taxon>
        <taxon>Thermococci</taxon>
        <taxon>Thermococcales</taxon>
        <taxon>Thermococcaceae</taxon>
        <taxon>Pyrococcus</taxon>
    </lineage>
</organism>
<evidence type="ECO:0000313" key="2">
    <source>
        <dbReference type="Proteomes" id="UP000001013"/>
    </source>
</evidence>
<reference evidence="1 2" key="1">
    <citation type="journal article" date="1999" name="Genetics">
        <title>Divergence of the hyperthermophilic archaea Pyrococcus furiosus and P. horikoshii inferred from complete genomic sequences.</title>
        <authorList>
            <person name="Maeder D.L."/>
            <person name="Weiss R.B."/>
            <person name="Dunn D.M."/>
            <person name="Cherry J.L."/>
            <person name="Gonzalez J.M."/>
            <person name="DiRuggiero J."/>
            <person name="Robb F.T."/>
        </authorList>
    </citation>
    <scope>NUCLEOTIDE SEQUENCE [LARGE SCALE GENOMIC DNA]</scope>
    <source>
        <strain evidence="2">ATCC 43587 / DSM 3638 / JCM 8422 / Vc1</strain>
    </source>
</reference>
<proteinExistence type="predicted"/>
<name>Q8U1Y7_PYRFU</name>
<accession>Q8U1Y7</accession>